<accession>A0A849SLJ4</accession>
<evidence type="ECO:0000313" key="2">
    <source>
        <dbReference type="Proteomes" id="UP000580839"/>
    </source>
</evidence>
<name>A0A849SLJ4_UNCEI</name>
<dbReference type="InterPro" id="IPR026444">
    <property type="entry name" value="Secre_tail"/>
</dbReference>
<gene>
    <name evidence="1" type="ORF">HOP12_15075</name>
</gene>
<sequence length="821" mass="81136">MTLQALDRTPGQSAVRCGAAARHTPSLLARLVAMSLQLLAFVAGPAGAAAISGTVFEDPNYGGGAGRSLAAASGVPRASARVELYDATGAFSTATSTNGSGAFNLSGLGAGTYFVRVVNASVSSSRSGYVAGVHLAVQTHRTDATSGTPVAVTDFVGGTNPAVADPGNAGVGASFNTSTFAFTSGLSGTAQSVTRVALGVADVSQADFGFCFDVIVNTNGAGQGSLRQLLVNSNALLIGGLAQVGRSPGVEHAIWMIPNGTASPGLRAAFNLFGGSIALIAPTTALPAIADPLALDAQTQPGWTSAPIVRLDGSAATGAVDGLSVAASGLGTEIRGLIVTRFSRDGVSIQAGAGGVTVAGCWIGSTGNGSTLVGNADDGIEIAGGTAHIGGIGPYDGNVITNNGDEGINISGGGAVATVILGNIIGLDPNGASGGGNGDVGIAILAGANDTIGGPLPAARNSISRNYEGIEIGTPNNVIIGNYVGTDVTGTLDRGQRSDDGIELINGAVGNRIGGTGAADGNLIAFNALNGVNVAAGSGNAVLGNRIHSNQLLGIDLRNDGVSPNNGTVAAGQPNLSMDSPVFTSAVLSFSTLTLAGYVGSAPGQATFANARVELFRSDLDGTGFGEGRSLLGSLTTNATGQFSGILSVSGLVAGDQVTGTATDGSGNTSEFGADRVVTAGGGPLAITKRAFLPGGTPLNSGMTLPRGTRFQFMLYVSNNGPAVNDVTLRDLLDPAFEYEPGSLRVTMAPSNCLGANCTAAEEATMYALSAAAPSSSDGIDGDVAAFSAGTVHAGNQNVANARLDVPANRACVLLFTVHAR</sequence>
<reference evidence="1 2" key="1">
    <citation type="submission" date="2020-04" db="EMBL/GenBank/DDBJ databases">
        <title>Metagenomic profiling of ammonia- and methane-oxidizing microorganisms in a Dutch drinking water treatment plant.</title>
        <authorList>
            <person name="Poghosyan L."/>
            <person name="Leucker S."/>
        </authorList>
    </citation>
    <scope>NUCLEOTIDE SEQUENCE [LARGE SCALE GENOMIC DNA]</scope>
    <source>
        <strain evidence="1">S-RSF-IL-03</strain>
    </source>
</reference>
<dbReference type="NCBIfam" id="TIGR04183">
    <property type="entry name" value="Por_Secre_tail"/>
    <property type="match status" value="1"/>
</dbReference>
<evidence type="ECO:0000313" key="1">
    <source>
        <dbReference type="EMBL" id="NOT35466.1"/>
    </source>
</evidence>
<dbReference type="SMART" id="SM00710">
    <property type="entry name" value="PbH1"/>
    <property type="match status" value="4"/>
</dbReference>
<dbReference type="Proteomes" id="UP000580839">
    <property type="component" value="Unassembled WGS sequence"/>
</dbReference>
<dbReference type="Gene3D" id="2.60.40.10">
    <property type="entry name" value="Immunoglobulins"/>
    <property type="match status" value="1"/>
</dbReference>
<proteinExistence type="predicted"/>
<dbReference type="AlphaFoldDB" id="A0A849SLJ4"/>
<protein>
    <submittedName>
        <fullName evidence="1">T9SS type A sorting domain-containing protein</fullName>
    </submittedName>
</protein>
<dbReference type="InterPro" id="IPR006626">
    <property type="entry name" value="PbH1"/>
</dbReference>
<organism evidence="1 2">
    <name type="scientific">Eiseniibacteriota bacterium</name>
    <dbReference type="NCBI Taxonomy" id="2212470"/>
    <lineage>
        <taxon>Bacteria</taxon>
        <taxon>Candidatus Eiseniibacteriota</taxon>
    </lineage>
</organism>
<dbReference type="InterPro" id="IPR013783">
    <property type="entry name" value="Ig-like_fold"/>
</dbReference>
<comment type="caution">
    <text evidence="1">The sequence shown here is derived from an EMBL/GenBank/DDBJ whole genome shotgun (WGS) entry which is preliminary data.</text>
</comment>
<dbReference type="EMBL" id="JABFRW010000196">
    <property type="protein sequence ID" value="NOT35466.1"/>
    <property type="molecule type" value="Genomic_DNA"/>
</dbReference>
<dbReference type="SUPFAM" id="SSF49478">
    <property type="entry name" value="Cna protein B-type domain"/>
    <property type="match status" value="1"/>
</dbReference>